<evidence type="ECO:0000313" key="1">
    <source>
        <dbReference type="EMBL" id="ATV52361.1"/>
    </source>
</evidence>
<evidence type="ECO:0000313" key="2">
    <source>
        <dbReference type="Proteomes" id="UP000229323"/>
    </source>
</evidence>
<dbReference type="EMBL" id="CP024696">
    <property type="protein sequence ID" value="ATV52361.1"/>
    <property type="molecule type" value="Genomic_DNA"/>
</dbReference>
<protein>
    <submittedName>
        <fullName evidence="1">Uncharacterized protein</fullName>
    </submittedName>
</protein>
<organism evidence="1 2">
    <name type="scientific">Prevotella intermedia</name>
    <dbReference type="NCBI Taxonomy" id="28131"/>
    <lineage>
        <taxon>Bacteria</taxon>
        <taxon>Pseudomonadati</taxon>
        <taxon>Bacteroidota</taxon>
        <taxon>Bacteroidia</taxon>
        <taxon>Bacteroidales</taxon>
        <taxon>Prevotellaceae</taxon>
        <taxon>Prevotella</taxon>
    </lineage>
</organism>
<proteinExistence type="predicted"/>
<sequence>MGMGQQFRIYLHKCTMGDMWKDACKYKPHHVFRYFGKEANIPPSKVLFHYRNIQRYAHMEIYSFKEAFPYLLLQRNKTRCAYTILQVDVEPLNRK</sequence>
<dbReference type="Proteomes" id="UP000229323">
    <property type="component" value="Chromosome"/>
</dbReference>
<accession>A0A2D3NAA7</accession>
<dbReference type="AlphaFoldDB" id="A0A2D3NAA7"/>
<reference evidence="1 2" key="1">
    <citation type="submission" date="2017-11" db="EMBL/GenBank/DDBJ databases">
        <title>Genome sequencing of Prevotella intermedia KCOM 2033.</title>
        <authorList>
            <person name="Kook J.-K."/>
            <person name="Park S.-N."/>
            <person name="Lim Y.K."/>
        </authorList>
    </citation>
    <scope>NUCLEOTIDE SEQUENCE [LARGE SCALE GENOMIC DNA]</scope>
    <source>
        <strain evidence="1 2">KCOM 2033</strain>
    </source>
</reference>
<gene>
    <name evidence="1" type="ORF">CTM50_04505</name>
</gene>
<name>A0A2D3NAA7_PREIN</name>